<proteinExistence type="predicted"/>
<dbReference type="EMBL" id="PPGH01000037">
    <property type="protein sequence ID" value="PQJ95150.1"/>
    <property type="molecule type" value="Genomic_DNA"/>
</dbReference>
<comment type="caution">
    <text evidence="1">The sequence shown here is derived from an EMBL/GenBank/DDBJ whole genome shotgun (WGS) entry which is preliminary data.</text>
</comment>
<accession>A0A2S7XN45</accession>
<name>A0A2S7XN45_9GAMM</name>
<evidence type="ECO:0000313" key="2">
    <source>
        <dbReference type="Proteomes" id="UP000239936"/>
    </source>
</evidence>
<sequence length="62" mass="6911">MASALHRYDALSGLIKSRKSIAAPLALRIKQAPELANDAVAESPTDEMQMWLQTQVNPLHRR</sequence>
<protein>
    <submittedName>
        <fullName evidence="1">Uncharacterized protein</fullName>
    </submittedName>
</protein>
<dbReference type="Proteomes" id="UP000239936">
    <property type="component" value="Unassembled WGS sequence"/>
</dbReference>
<dbReference type="AlphaFoldDB" id="A0A2S7XN45"/>
<gene>
    <name evidence="1" type="ORF">CXB77_12720</name>
</gene>
<evidence type="ECO:0000313" key="1">
    <source>
        <dbReference type="EMBL" id="PQJ95150.1"/>
    </source>
</evidence>
<organism evidence="1 2">
    <name type="scientific">Chromatium okenii</name>
    <dbReference type="NCBI Taxonomy" id="61644"/>
    <lineage>
        <taxon>Bacteria</taxon>
        <taxon>Pseudomonadati</taxon>
        <taxon>Pseudomonadota</taxon>
        <taxon>Gammaproteobacteria</taxon>
        <taxon>Chromatiales</taxon>
        <taxon>Chromatiaceae</taxon>
        <taxon>Chromatium</taxon>
    </lineage>
</organism>
<reference evidence="1 2" key="1">
    <citation type="submission" date="2018-01" db="EMBL/GenBank/DDBJ databases">
        <title>The complete genome sequence of Chromatium okenii LaCa, a purple sulfur bacterium with a turbulent life.</title>
        <authorList>
            <person name="Luedin S.M."/>
            <person name="Liechti N."/>
            <person name="Storelli N."/>
            <person name="Danza F."/>
            <person name="Wittwer M."/>
            <person name="Pothier J.F."/>
            <person name="Tonolla M.A."/>
        </authorList>
    </citation>
    <scope>NUCLEOTIDE SEQUENCE [LARGE SCALE GENOMIC DNA]</scope>
    <source>
        <strain evidence="1 2">LaCa</strain>
    </source>
</reference>
<keyword evidence="2" id="KW-1185">Reference proteome</keyword>